<evidence type="ECO:0000313" key="7">
    <source>
        <dbReference type="Proteomes" id="UP000001449"/>
    </source>
</evidence>
<evidence type="ECO:0000256" key="1">
    <source>
        <dbReference type="ARBA" id="ARBA00004613"/>
    </source>
</evidence>
<dbReference type="GeneID" id="7446513"/>
<gene>
    <name evidence="6" type="ORF">THAPSDRAFT_268234</name>
</gene>
<feature type="domain" description="Carbohydrate-binding module family 96" evidence="5">
    <location>
        <begin position="1016"/>
        <end position="1162"/>
    </location>
</feature>
<dbReference type="AlphaFoldDB" id="B8BU29"/>
<reference evidence="6 7" key="1">
    <citation type="journal article" date="2004" name="Science">
        <title>The genome of the diatom Thalassiosira pseudonana: ecology, evolution, and metabolism.</title>
        <authorList>
            <person name="Armbrust E.V."/>
            <person name="Berges J.A."/>
            <person name="Bowler C."/>
            <person name="Green B.R."/>
            <person name="Martinez D."/>
            <person name="Putnam N.H."/>
            <person name="Zhou S."/>
            <person name="Allen A.E."/>
            <person name="Apt K.E."/>
            <person name="Bechner M."/>
            <person name="Brzezinski M.A."/>
            <person name="Chaal B.K."/>
            <person name="Chiovitti A."/>
            <person name="Davis A.K."/>
            <person name="Demarest M.S."/>
            <person name="Detter J.C."/>
            <person name="Glavina T."/>
            <person name="Goodstein D."/>
            <person name="Hadi M.Z."/>
            <person name="Hellsten U."/>
            <person name="Hildebrand M."/>
            <person name="Jenkins B.D."/>
            <person name="Jurka J."/>
            <person name="Kapitonov V.V."/>
            <person name="Kroger N."/>
            <person name="Lau W.W."/>
            <person name="Lane T.W."/>
            <person name="Larimer F.W."/>
            <person name="Lippmeier J.C."/>
            <person name="Lucas S."/>
            <person name="Medina M."/>
            <person name="Montsant A."/>
            <person name="Obornik M."/>
            <person name="Parker M.S."/>
            <person name="Palenik B."/>
            <person name="Pazour G.J."/>
            <person name="Richardson P.M."/>
            <person name="Rynearson T.A."/>
            <person name="Saito M.A."/>
            <person name="Schwartz D.C."/>
            <person name="Thamatrakoln K."/>
            <person name="Valentin K."/>
            <person name="Vardi A."/>
            <person name="Wilkerson F.P."/>
            <person name="Rokhsar D.S."/>
        </authorList>
    </citation>
    <scope>NUCLEOTIDE SEQUENCE [LARGE SCALE GENOMIC DNA]</scope>
    <source>
        <strain evidence="6 7">CCMP1335</strain>
    </source>
</reference>
<dbReference type="RefSeq" id="XP_002287766.1">
    <property type="nucleotide sequence ID" value="XM_002287730.1"/>
</dbReference>
<dbReference type="PANTHER" id="PTHR34720">
    <property type="entry name" value="MICROCYSTIN DEPENDENT PROTEIN"/>
    <property type="match status" value="1"/>
</dbReference>
<dbReference type="NCBIfam" id="NF012211">
    <property type="entry name" value="tand_rpt_95"/>
    <property type="match status" value="2"/>
</dbReference>
<reference evidence="6 7" key="2">
    <citation type="journal article" date="2008" name="Nature">
        <title>The Phaeodactylum genome reveals the evolutionary history of diatom genomes.</title>
        <authorList>
            <person name="Bowler C."/>
            <person name="Allen A.E."/>
            <person name="Badger J.H."/>
            <person name="Grimwood J."/>
            <person name="Jabbari K."/>
            <person name="Kuo A."/>
            <person name="Maheswari U."/>
            <person name="Martens C."/>
            <person name="Maumus F."/>
            <person name="Otillar R.P."/>
            <person name="Rayko E."/>
            <person name="Salamov A."/>
            <person name="Vandepoele K."/>
            <person name="Beszteri B."/>
            <person name="Gruber A."/>
            <person name="Heijde M."/>
            <person name="Katinka M."/>
            <person name="Mock T."/>
            <person name="Valentin K."/>
            <person name="Verret F."/>
            <person name="Berges J.A."/>
            <person name="Brownlee C."/>
            <person name="Cadoret J.P."/>
            <person name="Chiovitti A."/>
            <person name="Choi C.J."/>
            <person name="Coesel S."/>
            <person name="De Martino A."/>
            <person name="Detter J.C."/>
            <person name="Durkin C."/>
            <person name="Falciatore A."/>
            <person name="Fournet J."/>
            <person name="Haruta M."/>
            <person name="Huysman M.J."/>
            <person name="Jenkins B.D."/>
            <person name="Jiroutova K."/>
            <person name="Jorgensen R.E."/>
            <person name="Joubert Y."/>
            <person name="Kaplan A."/>
            <person name="Kroger N."/>
            <person name="Kroth P.G."/>
            <person name="La Roche J."/>
            <person name="Lindquist E."/>
            <person name="Lommer M."/>
            <person name="Martin-Jezequel V."/>
            <person name="Lopez P.J."/>
            <person name="Lucas S."/>
            <person name="Mangogna M."/>
            <person name="McGinnis K."/>
            <person name="Medlin L.K."/>
            <person name="Montsant A."/>
            <person name="Oudot-Le Secq M.P."/>
            <person name="Napoli C."/>
            <person name="Obornik M."/>
            <person name="Parker M.S."/>
            <person name="Petit J.L."/>
            <person name="Porcel B.M."/>
            <person name="Poulsen N."/>
            <person name="Robison M."/>
            <person name="Rychlewski L."/>
            <person name="Rynearson T.A."/>
            <person name="Schmutz J."/>
            <person name="Shapiro H."/>
            <person name="Siaut M."/>
            <person name="Stanley M."/>
            <person name="Sussman M.R."/>
            <person name="Taylor A.R."/>
            <person name="Vardi A."/>
            <person name="von Dassow P."/>
            <person name="Vyverman W."/>
            <person name="Willis A."/>
            <person name="Wyrwicz L.S."/>
            <person name="Rokhsar D.S."/>
            <person name="Weissenbach J."/>
            <person name="Armbrust E.V."/>
            <person name="Green B.R."/>
            <person name="Van de Peer Y."/>
            <person name="Grigoriev I.V."/>
        </authorList>
    </citation>
    <scope>NUCLEOTIDE SEQUENCE [LARGE SCALE GENOMIC DNA]</scope>
    <source>
        <strain evidence="6 7">CCMP1335</strain>
    </source>
</reference>
<proteinExistence type="predicted"/>
<dbReference type="PaxDb" id="35128-Thaps268234"/>
<dbReference type="Gene3D" id="2.60.40.2810">
    <property type="match status" value="2"/>
</dbReference>
<protein>
    <recommendedName>
        <fullName evidence="5">Carbohydrate-binding module family 96 domain-containing protein</fullName>
    </recommendedName>
</protein>
<organism evidence="6 7">
    <name type="scientific">Thalassiosira pseudonana</name>
    <name type="common">Marine diatom</name>
    <name type="synonym">Cyclotella nana</name>
    <dbReference type="NCBI Taxonomy" id="35128"/>
    <lineage>
        <taxon>Eukaryota</taxon>
        <taxon>Sar</taxon>
        <taxon>Stramenopiles</taxon>
        <taxon>Ochrophyta</taxon>
        <taxon>Bacillariophyta</taxon>
        <taxon>Coscinodiscophyceae</taxon>
        <taxon>Thalassiosirophycidae</taxon>
        <taxon>Thalassiosirales</taxon>
        <taxon>Thalassiosiraceae</taxon>
        <taxon>Thalassiosira</taxon>
    </lineage>
</organism>
<evidence type="ECO:0000256" key="3">
    <source>
        <dbReference type="ARBA" id="ARBA00022729"/>
    </source>
</evidence>
<keyword evidence="7" id="KW-1185">Reference proteome</keyword>
<dbReference type="PANTHER" id="PTHR34720:SF9">
    <property type="entry name" value="BLR4714 PROTEIN"/>
    <property type="match status" value="1"/>
</dbReference>
<dbReference type="Pfam" id="PF17963">
    <property type="entry name" value="Big_9"/>
    <property type="match status" value="7"/>
</dbReference>
<dbReference type="Proteomes" id="UP000001449">
    <property type="component" value="Chromosome 2"/>
</dbReference>
<dbReference type="KEGG" id="tps:THAPSDRAFT_268234"/>
<dbReference type="InterPro" id="IPR055372">
    <property type="entry name" value="CBM96"/>
</dbReference>
<sequence>MVTDGNGTTTITSLDGGVTVISGGPKIPASTTVTWGDKAIYGEGSGYTPLPTSPPKEEEIMPQFDLSTEGINPSNHLEGASFPSDPVPISQAFQVDADSPPSSTKYVLLRWHYVTSRDCYPPGYDTYPWPESWGNWIQPWSGQCTEGQAHEQYWNCAEIQILPPLQPTPSPIVEPSEISLMFNNQVPNAVSDIVLIGKEELAHLNVLYNDIDPDGDKLFVESVSEPIHGKAGILEGGLELIYVPVGNFTGLDSFEYTACDPLNLCDTARVDVMVGPIIDLIFTKDDHASTISTTPVAIDVTRNDFVRVDQPLVVTKVRGGRHGACVVKDNGLLEYTASNGYQGQDRCEYTACLKYNTNICDEGWLLIKILLPLSEEIESLSANSDSGILALDDAIITDSRDPPVKVDVLANDEVTGNESPIVSKVSGATHGQCEVTDDNQVLYTPVADFVGWDRCSYTACVGQDVCDEGRIKIQVMILPQDKPVKLEYDVIAMTDKVIADSGKPVVIDAIANDLTLSDKPMLLSGAGGALHGDCSVTVDNQVEYVSESSYEGWDRCTYTVCVGDSCNDGQIGIKVMATATPVNEITPSGKQKPTNPPTEFDVVVLSANMDPVAKFDSVSIVQDKVAYINVLANDSDPDGNVLVIDSVTSPQSGSVEVVFGRVVYTPIAGFTGVDSFEYTVCDPSGRCDTTTVDVSVDPEVFAMNDEASTTATESIVIDVTANDSSSGNTPLVVVSVNKAMHGACEVTSDNQVKYTPPTGSSEEFDRCSYLACAGNVCDKGRIEITISSDPVGDIAPAVGAISPVSFQVDLEKVYAEDDNVITPINVPISVDVTSNDFVKGNDPLTMNHTGGAKNGECAIDGNQVKYTPATDFVGMDKCGYIACVGSKCDEGILSIKVVPSDTAVKHVKQSTRSSSVKLCSEASTKNGGNRRLRGGDLNDETTSIVSRRTSNVHSSCVGPSLVTTAVTPTQTITYTSTYHQQQQGRVALPMTRSMNMPAVGRSIPDGVPFVETEIALPSSADATITPGFPSENFGHTPSMIVSSAGHHQSILQFDTSSVDTSVCEGGIVSAKVFVYSLSKTSQGGTFVTTPDTSWLESEVTYNNAPKSDGIVLSSIGEVQAKKFYGVDVSSALILGQTLGIRILTNDSANSYAQYATRDHSDTSLHPVLSIACFSLDEQVGENQ</sequence>
<dbReference type="HOGENOM" id="CLU_272798_0_0_1"/>
<dbReference type="OMA" id="EDSCEYV"/>
<feature type="region of interest" description="Disordered" evidence="4">
    <location>
        <begin position="919"/>
        <end position="938"/>
    </location>
</feature>
<dbReference type="GO" id="GO:0005576">
    <property type="term" value="C:extracellular region"/>
    <property type="evidence" value="ECO:0007669"/>
    <property type="project" value="UniProtKB-SubCell"/>
</dbReference>
<dbReference type="Gene3D" id="2.60.40.3440">
    <property type="match status" value="2"/>
</dbReference>
<dbReference type="EMBL" id="CM000639">
    <property type="protein sequence ID" value="EED95209.1"/>
    <property type="molecule type" value="Genomic_DNA"/>
</dbReference>
<dbReference type="NCBIfam" id="NF033679">
    <property type="entry name" value="DNRLRE_dom"/>
    <property type="match status" value="1"/>
</dbReference>
<keyword evidence="2" id="KW-0964">Secreted</keyword>
<dbReference type="InParanoid" id="B8BU29"/>
<name>B8BU29_THAPS</name>
<comment type="subcellular location">
    <subcellularLocation>
        <location evidence="1">Secreted</location>
    </subcellularLocation>
</comment>
<evidence type="ECO:0000256" key="4">
    <source>
        <dbReference type="SAM" id="MobiDB-lite"/>
    </source>
</evidence>
<evidence type="ECO:0000256" key="2">
    <source>
        <dbReference type="ARBA" id="ARBA00022525"/>
    </source>
</evidence>
<keyword evidence="3" id="KW-0732">Signal</keyword>
<dbReference type="Pfam" id="PF24517">
    <property type="entry name" value="CBM96"/>
    <property type="match status" value="1"/>
</dbReference>
<accession>B8BU29</accession>
<evidence type="ECO:0000259" key="5">
    <source>
        <dbReference type="Pfam" id="PF24517"/>
    </source>
</evidence>
<evidence type="ECO:0000313" key="6">
    <source>
        <dbReference type="EMBL" id="EED95209.1"/>
    </source>
</evidence>